<proteinExistence type="predicted"/>
<keyword evidence="3" id="KW-1185">Reference proteome</keyword>
<reference evidence="2 3" key="1">
    <citation type="submission" date="2024-10" db="EMBL/GenBank/DDBJ databases">
        <authorList>
            <person name="Kim D."/>
        </authorList>
    </citation>
    <scope>NUCLEOTIDE SEQUENCE [LARGE SCALE GENOMIC DNA]</scope>
    <source>
        <strain evidence="2">BH-2024</strain>
    </source>
</reference>
<protein>
    <recommendedName>
        <fullName evidence="1">BTB domain-containing protein</fullName>
    </recommendedName>
</protein>
<dbReference type="AlphaFoldDB" id="A0ABD2ID49"/>
<evidence type="ECO:0000313" key="3">
    <source>
        <dbReference type="Proteomes" id="UP001620626"/>
    </source>
</evidence>
<dbReference type="PANTHER" id="PTHR22743:SF165">
    <property type="entry name" value="BTB AND MATH DOMAIN CONTAINING-RELATED"/>
    <property type="match status" value="1"/>
</dbReference>
<dbReference type="InterPro" id="IPR000210">
    <property type="entry name" value="BTB/POZ_dom"/>
</dbReference>
<organism evidence="2 3">
    <name type="scientific">Heterodera trifolii</name>
    <dbReference type="NCBI Taxonomy" id="157864"/>
    <lineage>
        <taxon>Eukaryota</taxon>
        <taxon>Metazoa</taxon>
        <taxon>Ecdysozoa</taxon>
        <taxon>Nematoda</taxon>
        <taxon>Chromadorea</taxon>
        <taxon>Rhabditida</taxon>
        <taxon>Tylenchina</taxon>
        <taxon>Tylenchomorpha</taxon>
        <taxon>Tylenchoidea</taxon>
        <taxon>Heteroderidae</taxon>
        <taxon>Heteroderinae</taxon>
        <taxon>Heterodera</taxon>
    </lineage>
</organism>
<evidence type="ECO:0000313" key="2">
    <source>
        <dbReference type="EMBL" id="KAL3078069.1"/>
    </source>
</evidence>
<feature type="domain" description="BTB" evidence="1">
    <location>
        <begin position="209"/>
        <end position="265"/>
    </location>
</feature>
<dbReference type="EMBL" id="JBICBT010001214">
    <property type="protein sequence ID" value="KAL3078069.1"/>
    <property type="molecule type" value="Genomic_DNA"/>
</dbReference>
<dbReference type="Proteomes" id="UP001620626">
    <property type="component" value="Unassembled WGS sequence"/>
</dbReference>
<accession>A0ABD2ID49</accession>
<dbReference type="Pfam" id="PF00651">
    <property type="entry name" value="BTB"/>
    <property type="match status" value="1"/>
</dbReference>
<dbReference type="SUPFAM" id="SSF54695">
    <property type="entry name" value="POZ domain"/>
    <property type="match status" value="1"/>
</dbReference>
<dbReference type="InterPro" id="IPR011333">
    <property type="entry name" value="SKP1/BTB/POZ_sf"/>
</dbReference>
<dbReference type="Gene3D" id="3.30.710.10">
    <property type="entry name" value="Potassium Channel Kv1.1, Chain A"/>
    <property type="match status" value="1"/>
</dbReference>
<dbReference type="InterPro" id="IPR052664">
    <property type="entry name" value="BTB-MATH_domain_protein"/>
</dbReference>
<gene>
    <name evidence="2" type="ORF">niasHT_036952</name>
</gene>
<comment type="caution">
    <text evidence="2">The sequence shown here is derived from an EMBL/GenBank/DDBJ whole genome shotgun (WGS) entry which is preliminary data.</text>
</comment>
<sequence>MDTKLTKHSPTLKFEFNPNKADGCPSDQCPFADQFWHAIGTSDGTIDLKVQIRERAIESALVFVDFDQWENSLLEHHGVYKVLLYPKSGNKVRTNDQSMTQPWANTDQKKHDNKYNGEIVFTMTKFKAFSEGRGPKDNYSDEVIIGGMPWKIWIRNNKDKIAFYACCFGNLKGSDGPEKELYDKKNDTMTFKTEIVAQKPYRIRTGKIVIDDIENAVENFEQLISFINSPRAELDDDCVENVLALANRYLLESVENRCVDFLMTKSKKLAIFKFRLAHKYGIIGMKRKILSQMTKNEFAIAGENIFTVFLEEHDKLDPEAVEELKKRHDEILGTD</sequence>
<evidence type="ECO:0000259" key="1">
    <source>
        <dbReference type="Pfam" id="PF00651"/>
    </source>
</evidence>
<name>A0ABD2ID49_9BILA</name>
<dbReference type="PANTHER" id="PTHR22743">
    <property type="entry name" value="MEPRIN/TRAF-LIKE MATH FAMILY-C.ELEGANS"/>
    <property type="match status" value="1"/>
</dbReference>